<protein>
    <submittedName>
        <fullName evidence="1">Uncharacterized protein</fullName>
    </submittedName>
</protein>
<dbReference type="EMBL" id="JWZT01005330">
    <property type="protein sequence ID" value="KII61539.1"/>
    <property type="molecule type" value="Genomic_DNA"/>
</dbReference>
<organism evidence="1 2">
    <name type="scientific">Thelohanellus kitauei</name>
    <name type="common">Myxosporean</name>
    <dbReference type="NCBI Taxonomy" id="669202"/>
    <lineage>
        <taxon>Eukaryota</taxon>
        <taxon>Metazoa</taxon>
        <taxon>Cnidaria</taxon>
        <taxon>Myxozoa</taxon>
        <taxon>Myxosporea</taxon>
        <taxon>Bivalvulida</taxon>
        <taxon>Platysporina</taxon>
        <taxon>Myxobolidae</taxon>
        <taxon>Thelohanellus</taxon>
    </lineage>
</organism>
<evidence type="ECO:0000313" key="1">
    <source>
        <dbReference type="EMBL" id="KII61539.1"/>
    </source>
</evidence>
<dbReference type="AlphaFoldDB" id="A0A0C2MB35"/>
<keyword evidence="2" id="KW-1185">Reference proteome</keyword>
<evidence type="ECO:0000313" key="2">
    <source>
        <dbReference type="Proteomes" id="UP000031668"/>
    </source>
</evidence>
<comment type="caution">
    <text evidence="1">The sequence shown here is derived from an EMBL/GenBank/DDBJ whole genome shotgun (WGS) entry which is preliminary data.</text>
</comment>
<dbReference type="Proteomes" id="UP000031668">
    <property type="component" value="Unassembled WGS sequence"/>
</dbReference>
<proteinExistence type="predicted"/>
<gene>
    <name evidence="1" type="ORF">RF11_07116</name>
</gene>
<sequence>MSPRSSVLFYCFDDFSEIEAVLSILGQKDDSGSIIWKLDNKYFTKELEVITVKNSNELKDLMHSGNHFVEMMIIFIDGPNSIENFFNSKFLQQNDTQPMGIVDFNHCSSSETPCNEKYTTFCSEKQIEWINLYHTESSDLASRFKQFPGLAKLETAMNCHDWKNVELKDNQKQRENYEDLEDFMNILKEAREKCATMPKQERLEFAEEKCNKFLEFLLLDK</sequence>
<accession>A0A0C2MB35</accession>
<dbReference type="OrthoDB" id="1741717at2759"/>
<reference evidence="1 2" key="1">
    <citation type="journal article" date="2014" name="Genome Biol. Evol.">
        <title>The genome of the myxosporean Thelohanellus kitauei shows adaptations to nutrient acquisition within its fish host.</title>
        <authorList>
            <person name="Yang Y."/>
            <person name="Xiong J."/>
            <person name="Zhou Z."/>
            <person name="Huo F."/>
            <person name="Miao W."/>
            <person name="Ran C."/>
            <person name="Liu Y."/>
            <person name="Zhang J."/>
            <person name="Feng J."/>
            <person name="Wang M."/>
            <person name="Wang M."/>
            <person name="Wang L."/>
            <person name="Yao B."/>
        </authorList>
    </citation>
    <scope>NUCLEOTIDE SEQUENCE [LARGE SCALE GENOMIC DNA]</scope>
    <source>
        <strain evidence="1">Wuqing</strain>
    </source>
</reference>
<name>A0A0C2MB35_THEKT</name>